<feature type="chain" id="PRO_5044347037" evidence="7">
    <location>
        <begin position="19"/>
        <end position="1104"/>
    </location>
</feature>
<dbReference type="EMBL" id="FRBX01000007">
    <property type="protein sequence ID" value="SHN13326.1"/>
    <property type="molecule type" value="Genomic_DNA"/>
</dbReference>
<accession>A0AB36P4M2</accession>
<dbReference type="PANTHER" id="PTHR30069">
    <property type="entry name" value="TONB-DEPENDENT OUTER MEMBRANE RECEPTOR"/>
    <property type="match status" value="1"/>
</dbReference>
<dbReference type="GO" id="GO:0009279">
    <property type="term" value="C:cell outer membrane"/>
    <property type="evidence" value="ECO:0007669"/>
    <property type="project" value="UniProtKB-SubCell"/>
</dbReference>
<dbReference type="SUPFAM" id="SSF49464">
    <property type="entry name" value="Carboxypeptidase regulatory domain-like"/>
    <property type="match status" value="1"/>
</dbReference>
<dbReference type="InterPro" id="IPR039426">
    <property type="entry name" value="TonB-dep_rcpt-like"/>
</dbReference>
<evidence type="ECO:0000256" key="2">
    <source>
        <dbReference type="ARBA" id="ARBA00022448"/>
    </source>
</evidence>
<evidence type="ECO:0000313" key="9">
    <source>
        <dbReference type="EMBL" id="OXB06976.1"/>
    </source>
</evidence>
<comment type="subcellular location">
    <subcellularLocation>
        <location evidence="1">Cell outer membrane</location>
        <topology evidence="1">Multi-pass membrane protein</topology>
    </subcellularLocation>
</comment>
<keyword evidence="2" id="KW-0813">Transport</keyword>
<organism evidence="9 12">
    <name type="scientific">Flavobacterium pectinovorum</name>
    <dbReference type="NCBI Taxonomy" id="29533"/>
    <lineage>
        <taxon>Bacteria</taxon>
        <taxon>Pseudomonadati</taxon>
        <taxon>Bacteroidota</taxon>
        <taxon>Flavobacteriia</taxon>
        <taxon>Flavobacteriales</taxon>
        <taxon>Flavobacteriaceae</taxon>
        <taxon>Flavobacterium</taxon>
    </lineage>
</organism>
<dbReference type="InterPro" id="IPR036942">
    <property type="entry name" value="Beta-barrel_TonB_sf"/>
</dbReference>
<evidence type="ECO:0000313" key="10">
    <source>
        <dbReference type="EMBL" id="SHN13326.1"/>
    </source>
</evidence>
<dbReference type="Gene3D" id="2.60.40.1120">
    <property type="entry name" value="Carboxypeptidase-like, regulatory domain"/>
    <property type="match status" value="1"/>
</dbReference>
<proteinExistence type="predicted"/>
<dbReference type="Gene3D" id="2.40.170.20">
    <property type="entry name" value="TonB-dependent receptor, beta-barrel domain"/>
    <property type="match status" value="1"/>
</dbReference>
<name>A0AB36P4M2_9FLAO</name>
<keyword evidence="11" id="KW-1185">Reference proteome</keyword>
<evidence type="ECO:0000313" key="11">
    <source>
        <dbReference type="Proteomes" id="UP000184216"/>
    </source>
</evidence>
<keyword evidence="5" id="KW-0472">Membrane</keyword>
<keyword evidence="4" id="KW-0812">Transmembrane</keyword>
<evidence type="ECO:0000256" key="3">
    <source>
        <dbReference type="ARBA" id="ARBA00022452"/>
    </source>
</evidence>
<feature type="domain" description="TonB-dependent transporter Oar-like beta-barrel" evidence="8">
    <location>
        <begin position="236"/>
        <end position="1036"/>
    </location>
</feature>
<dbReference type="PANTHER" id="PTHR30069:SF46">
    <property type="entry name" value="OAR PROTEIN"/>
    <property type="match status" value="1"/>
</dbReference>
<evidence type="ECO:0000259" key="8">
    <source>
        <dbReference type="Pfam" id="PF25183"/>
    </source>
</evidence>
<reference evidence="10 11" key="2">
    <citation type="submission" date="2016-11" db="EMBL/GenBank/DDBJ databases">
        <authorList>
            <person name="Varghese N."/>
            <person name="Submissions S."/>
        </authorList>
    </citation>
    <scope>NUCLEOTIDE SEQUENCE [LARGE SCALE GENOMIC DNA]</scope>
    <source>
        <strain evidence="10 11">DSM 6368</strain>
    </source>
</reference>
<dbReference type="AlphaFoldDB" id="A0AB36P4M2"/>
<evidence type="ECO:0000256" key="5">
    <source>
        <dbReference type="ARBA" id="ARBA00023136"/>
    </source>
</evidence>
<reference evidence="9 12" key="1">
    <citation type="submission" date="2016-11" db="EMBL/GenBank/DDBJ databases">
        <title>Whole genomes of Flavobacteriaceae.</title>
        <authorList>
            <person name="Stine C."/>
            <person name="Li C."/>
            <person name="Tadesse D."/>
        </authorList>
    </citation>
    <scope>NUCLEOTIDE SEQUENCE [LARGE SCALE GENOMIC DNA]</scope>
    <source>
        <strain evidence="9 12">ATCC 19366</strain>
    </source>
</reference>
<sequence length="1104" mass="120016">MKKIIFILIILLSTLGHAQVTSSAMSGIVRSNKGEALPGATVEIVHKPTGTKYFSTSDFDGGYAAQGLRPGGPYTVKVTYIGYKTTEITDINVGLGNNLTINITIDEEPNALQEVVVSTKSKGNFNKGRTGASQQFSNREIAAVPVLGARSINSVTKYNANAGANGTFGGQDSRLNNFTIDGSVFNNGFGLGSDSQAGGRTGSTAISLDAIEQLQVNIAPYDIRQSGFLGSGINAVTRSGTNEIEGSVYTSTRNNKKDFIGTHAGDVTIKPGKFEETIWGARIGAPIIKDKLFFFGNFETIDNVSPATNWTSTGSPQPSGQVSLPTYTEMQTLSNFMKDKFGYDTGAWENYDSSKESKKFLTRIDWNINDNHKLTARYVFHNSSSDQLTSNSNSLGFGNRTNSALAMSFKNSGYTILDNTRSIVLELNSKLSNSWYNNFIGGYDKQIEDRGLIGGGLFPTIDIKQGTATYISVGLDPFTQGNKLSYSTLHFTDNLTKTIGKHSLVFGANFEYFKSSNLFFSGSNGVYVFNSLADFYASANESLANGGAPSTTISTMPNKVQFKYSALPGGAEPMQILKSNKLDLYAQDEMKLSDKFKLTVGLRASRIWYADTALENPTVTAMTFADGEKFNTSSMPDAAILFEPRVGFNLDLNGDASTIVRGGSGVFTGRSPGVYLSNQIGNNGVLTGVVDVSGADVYTKGYGFTANPAQYFTPTTPTAPSTYDLSFNKKNFKSPQVWKTTMAVDQKLPFGFTGTVEGILQKNINAITYYNANFDAPVGTFSGTDNRPRYSRNDAGTRVNDNVSNGIVLANSDEGYFYSTTFKLEYPYQRGLWGSFAYTHSNATDLMSPGSVASGSWTSARSVNGNNDLDVSNSNNNTPNRLVGVIGYRIEYGKGLGGATSINLGYIGEQASPFTYTYSGDMNGDRISGNDLLYVPNSASELTFAPLVVSSTVNNVTTSRTYSQDEQRAAFDAYINQDKYLRSRRGQYAQRNESTLPMLHRLDLSISQDIYIKIAGKKNTFQFRADILNFTNMVNKDWGLSQRATNPNVLAYSSTTGANVPVYTLATQTDPNGNRYLIKDTFQKNSSTSDVWQAQFTLRYIFGN</sequence>
<evidence type="ECO:0000256" key="4">
    <source>
        <dbReference type="ARBA" id="ARBA00022692"/>
    </source>
</evidence>
<dbReference type="GO" id="GO:0044718">
    <property type="term" value="P:siderophore transmembrane transport"/>
    <property type="evidence" value="ECO:0007669"/>
    <property type="project" value="TreeGrafter"/>
</dbReference>
<dbReference type="Proteomes" id="UP000198431">
    <property type="component" value="Unassembled WGS sequence"/>
</dbReference>
<dbReference type="InterPro" id="IPR008969">
    <property type="entry name" value="CarboxyPept-like_regulatory"/>
</dbReference>
<dbReference type="Pfam" id="PF25183">
    <property type="entry name" value="OMP_b-brl_4"/>
    <property type="match status" value="1"/>
</dbReference>
<evidence type="ECO:0000313" key="12">
    <source>
        <dbReference type="Proteomes" id="UP000198431"/>
    </source>
</evidence>
<evidence type="ECO:0000256" key="6">
    <source>
        <dbReference type="ARBA" id="ARBA00023237"/>
    </source>
</evidence>
<keyword evidence="7" id="KW-0732">Signal</keyword>
<keyword evidence="6" id="KW-0998">Cell outer membrane</keyword>
<dbReference type="GO" id="GO:0015344">
    <property type="term" value="F:siderophore uptake transmembrane transporter activity"/>
    <property type="evidence" value="ECO:0007669"/>
    <property type="project" value="TreeGrafter"/>
</dbReference>
<dbReference type="Proteomes" id="UP000184216">
    <property type="component" value="Unassembled WGS sequence"/>
</dbReference>
<protein>
    <submittedName>
        <fullName evidence="10">Carboxypeptidase regulatory-like domain-containing protein</fullName>
    </submittedName>
    <submittedName>
        <fullName evidence="9">Oar protein</fullName>
    </submittedName>
</protein>
<evidence type="ECO:0000256" key="1">
    <source>
        <dbReference type="ARBA" id="ARBA00004571"/>
    </source>
</evidence>
<evidence type="ECO:0000256" key="7">
    <source>
        <dbReference type="SAM" id="SignalP"/>
    </source>
</evidence>
<comment type="caution">
    <text evidence="9">The sequence shown here is derived from an EMBL/GenBank/DDBJ whole genome shotgun (WGS) entry which is preliminary data.</text>
</comment>
<gene>
    <name evidence="9" type="ORF">B0A72_03770</name>
    <name evidence="10" type="ORF">SAMN05444387_4201</name>
</gene>
<keyword evidence="3" id="KW-1134">Transmembrane beta strand</keyword>
<dbReference type="SUPFAM" id="SSF56935">
    <property type="entry name" value="Porins"/>
    <property type="match status" value="1"/>
</dbReference>
<dbReference type="EMBL" id="MUHB01000004">
    <property type="protein sequence ID" value="OXB06976.1"/>
    <property type="molecule type" value="Genomic_DNA"/>
</dbReference>
<dbReference type="RefSeq" id="WP_073397865.1">
    <property type="nucleotide sequence ID" value="NZ_FRBX01000007.1"/>
</dbReference>
<feature type="signal peptide" evidence="7">
    <location>
        <begin position="1"/>
        <end position="18"/>
    </location>
</feature>
<dbReference type="InterPro" id="IPR057601">
    <property type="entry name" value="Oar-like_b-barrel"/>
</dbReference>
<dbReference type="Pfam" id="PF13620">
    <property type="entry name" value="CarboxypepD_reg"/>
    <property type="match status" value="1"/>
</dbReference>